<evidence type="ECO:0000256" key="3">
    <source>
        <dbReference type="PIRSR" id="PIRSR617939-2"/>
    </source>
</evidence>
<dbReference type="EMBL" id="MIPY01000049">
    <property type="protein sequence ID" value="OES25389.1"/>
    <property type="molecule type" value="Genomic_DNA"/>
</dbReference>
<dbReference type="AlphaFoldDB" id="A0AB36FPH8"/>
<feature type="binding site" evidence="3">
    <location>
        <begin position="56"/>
        <end position="61"/>
    </location>
    <ligand>
        <name>substrate</name>
    </ligand>
</feature>
<dbReference type="Pfam" id="PF13772">
    <property type="entry name" value="AIG2_2"/>
    <property type="match status" value="1"/>
</dbReference>
<feature type="binding site" evidence="3">
    <location>
        <position position="173"/>
    </location>
    <ligand>
        <name>substrate</name>
    </ligand>
</feature>
<dbReference type="Proteomes" id="UP000095392">
    <property type="component" value="Unassembled WGS sequence"/>
</dbReference>
<sequence length="222" mass="24321">MWSMDSLSGVSRMTKKLLLMLVITTITFALYGAGIHAYVQRDVAPPGNGSNEQLWYFAYGSNMSTRYLTNVRDVAVYESVAGTLRNHTVSFTLPGIPSIEPRFAELSYTVGEKAYGVLHRIDVAGFVKVLRSEGDAYQIADIVVTGVDGKQYKAKTLIVDQRSAESGSPSERYRNIILEGAREHGLPDAYIAQLENTETAYIPLLSEAAGTAIYTLVIVNSL</sequence>
<dbReference type="Gene3D" id="3.10.490.10">
    <property type="entry name" value="Gamma-glutamyl cyclotransferase-like"/>
    <property type="match status" value="1"/>
</dbReference>
<keyword evidence="5" id="KW-1185">Reference proteome</keyword>
<evidence type="ECO:0000313" key="5">
    <source>
        <dbReference type="Proteomes" id="UP000095392"/>
    </source>
</evidence>
<dbReference type="InterPro" id="IPR017939">
    <property type="entry name" value="G-Glutamylcylcotransferase"/>
</dbReference>
<dbReference type="PANTHER" id="PTHR12935:SF0">
    <property type="entry name" value="GAMMA-GLUTAMYLCYCLOTRANSFERASE"/>
    <property type="match status" value="1"/>
</dbReference>
<accession>A0AB36FPH8</accession>
<gene>
    <name evidence="4" type="ORF">BFV95_4418</name>
</gene>
<keyword evidence="1" id="KW-0456">Lyase</keyword>
<evidence type="ECO:0000256" key="2">
    <source>
        <dbReference type="PIRSR" id="PIRSR617939-1"/>
    </source>
</evidence>
<dbReference type="GO" id="GO:0003839">
    <property type="term" value="F:gamma-glutamylcyclotransferase activity"/>
    <property type="evidence" value="ECO:0007669"/>
    <property type="project" value="InterPro"/>
</dbReference>
<protein>
    <submittedName>
        <fullName evidence="4">AIG2-like family protein</fullName>
    </submittedName>
</protein>
<proteinExistence type="predicted"/>
<comment type="caution">
    <text evidence="4">The sequence shown here is derived from an EMBL/GenBank/DDBJ whole genome shotgun (WGS) entry which is preliminary data.</text>
</comment>
<name>A0AB36FPH8_ALTMA</name>
<evidence type="ECO:0000256" key="1">
    <source>
        <dbReference type="ARBA" id="ARBA00023239"/>
    </source>
</evidence>
<feature type="active site" description="Proton acceptor" evidence="2">
    <location>
        <position position="133"/>
    </location>
</feature>
<dbReference type="PANTHER" id="PTHR12935">
    <property type="entry name" value="GAMMA-GLUTAMYLCYCLOTRANSFERASE"/>
    <property type="match status" value="1"/>
</dbReference>
<evidence type="ECO:0000313" key="4">
    <source>
        <dbReference type="EMBL" id="OES25389.1"/>
    </source>
</evidence>
<reference evidence="4 5" key="1">
    <citation type="submission" date="2016-09" db="EMBL/GenBank/DDBJ databases">
        <title>Draft Genome Sequence of four Alteromonas macleodii strains isolated from copper coupons and grown long-term at elevated copper levels.</title>
        <authorList>
            <person name="Cusick K."/>
            <person name="Dale J."/>
            <person name="Little B."/>
            <person name="Biffinger J."/>
        </authorList>
    </citation>
    <scope>NUCLEOTIDE SEQUENCE [LARGE SCALE GENOMIC DNA]</scope>
    <source>
        <strain evidence="4 5">KCP01</strain>
    </source>
</reference>
<organism evidence="4 5">
    <name type="scientific">Alteromonas macleodii</name>
    <name type="common">Pseudoalteromonas macleodii</name>
    <dbReference type="NCBI Taxonomy" id="28108"/>
    <lineage>
        <taxon>Bacteria</taxon>
        <taxon>Pseudomonadati</taxon>
        <taxon>Pseudomonadota</taxon>
        <taxon>Gammaproteobacteria</taxon>
        <taxon>Alteromonadales</taxon>
        <taxon>Alteromonadaceae</taxon>
        <taxon>Alteromonas/Salinimonas group</taxon>
        <taxon>Alteromonas</taxon>
    </lineage>
</organism>